<evidence type="ECO:0000313" key="11">
    <source>
        <dbReference type="EMBL" id="QDG52627.1"/>
    </source>
</evidence>
<sequence length="581" mass="64149">MTWLEFFSRLLSVVSRTPRWKTFAAGGALVLAAATPLFTPYLLKLFVDIAIPRRDLNLLWSLGVAAVVVYAVASLTRHYGRMEVARLAEDFRRRLTCQAFSHLQGLSLSYHRSRGIGDLSARILYDTYSLKSFIASTLPAAVELAVTIGGTAIILVILAPSLTLLAFAALPAALIIAYLFRDKIRPLSRELSEHHGKVYATVHEALTSIEESKVYGGAAEFDQRLAEQSRRLADTEVEIARHRNKLLPLLNFGISLVLVGVLVGGGYMIIAGTVSVGTVVAYYFYISKSLGPIRSASTLMLSWHRAVTAMERLQELFDSEERLEQTGNPRELSEIQWDIAFENVSFRYSDSQTNRSFVALENLTFNISHGQRIALLGPSGAGKSTTGKMVPRLFDPDHGQITVGGVSLKDLALDEWRQRVGYVGQNVFLFSGSIEQNIRFGLKTTSAEDAFKLAIRAARVDEVIAQKPDGLATQVGERGTCLSGGQKKRIALARALLRSPAVLVIDQLAADLQEDLCREIFEMIRREYHVSILYLGHRVPAGFNPDAVYWMEEGRIKRQLQSHEGSSARCEVDSSIGETGS</sequence>
<evidence type="ECO:0000259" key="9">
    <source>
        <dbReference type="PROSITE" id="PS50893"/>
    </source>
</evidence>
<dbReference type="EMBL" id="CP041186">
    <property type="protein sequence ID" value="QDG52627.1"/>
    <property type="molecule type" value="Genomic_DNA"/>
</dbReference>
<feature type="transmembrane region" description="Helical" evidence="8">
    <location>
        <begin position="132"/>
        <end position="158"/>
    </location>
</feature>
<dbReference type="Gene3D" id="3.40.50.300">
    <property type="entry name" value="P-loop containing nucleotide triphosphate hydrolases"/>
    <property type="match status" value="1"/>
</dbReference>
<dbReference type="AlphaFoldDB" id="A0A4Y6PX84"/>
<dbReference type="CDD" id="cd07346">
    <property type="entry name" value="ABC_6TM_exporters"/>
    <property type="match status" value="1"/>
</dbReference>
<comment type="subcellular location">
    <subcellularLocation>
        <location evidence="1">Cell membrane</location>
        <topology evidence="1">Multi-pass membrane protein</topology>
    </subcellularLocation>
</comment>
<keyword evidence="12" id="KW-1185">Reference proteome</keyword>
<accession>A0A5B8YDV7</accession>
<dbReference type="SUPFAM" id="SSF90123">
    <property type="entry name" value="ABC transporter transmembrane region"/>
    <property type="match status" value="1"/>
</dbReference>
<dbReference type="PANTHER" id="PTHR43394">
    <property type="entry name" value="ATP-DEPENDENT PERMEASE MDL1, MITOCHONDRIAL"/>
    <property type="match status" value="1"/>
</dbReference>
<dbReference type="InterPro" id="IPR017871">
    <property type="entry name" value="ABC_transporter-like_CS"/>
</dbReference>
<evidence type="ECO:0000256" key="6">
    <source>
        <dbReference type="ARBA" id="ARBA00023136"/>
    </source>
</evidence>
<dbReference type="Pfam" id="PF00005">
    <property type="entry name" value="ABC_tran"/>
    <property type="match status" value="1"/>
</dbReference>
<keyword evidence="6 8" id="KW-0472">Membrane</keyword>
<evidence type="ECO:0000256" key="7">
    <source>
        <dbReference type="SAM" id="Coils"/>
    </source>
</evidence>
<dbReference type="RefSeq" id="WP_141199092.1">
    <property type="nucleotide sequence ID" value="NZ_CP041186.1"/>
</dbReference>
<accession>A0A4Y6PX84</accession>
<dbReference type="Pfam" id="PF00664">
    <property type="entry name" value="ABC_membrane"/>
    <property type="match status" value="1"/>
</dbReference>
<feature type="transmembrane region" description="Helical" evidence="8">
    <location>
        <begin position="20"/>
        <end position="38"/>
    </location>
</feature>
<keyword evidence="2 8" id="KW-0812">Transmembrane</keyword>
<dbReference type="InterPro" id="IPR011527">
    <property type="entry name" value="ABC1_TM_dom"/>
</dbReference>
<evidence type="ECO:0000313" key="12">
    <source>
        <dbReference type="Proteomes" id="UP000315995"/>
    </source>
</evidence>
<dbReference type="InterPro" id="IPR027417">
    <property type="entry name" value="P-loop_NTPase"/>
</dbReference>
<name>A0A4Y6PX84_PERCE</name>
<proteinExistence type="predicted"/>
<evidence type="ECO:0000256" key="8">
    <source>
        <dbReference type="SAM" id="Phobius"/>
    </source>
</evidence>
<feature type="coiled-coil region" evidence="7">
    <location>
        <begin position="218"/>
        <end position="245"/>
    </location>
</feature>
<dbReference type="Gene3D" id="1.20.1560.10">
    <property type="entry name" value="ABC transporter type 1, transmembrane domain"/>
    <property type="match status" value="1"/>
</dbReference>
<dbReference type="PROSITE" id="PS50893">
    <property type="entry name" value="ABC_TRANSPORTER_2"/>
    <property type="match status" value="1"/>
</dbReference>
<dbReference type="GO" id="GO:0015421">
    <property type="term" value="F:ABC-type oligopeptide transporter activity"/>
    <property type="evidence" value="ECO:0007669"/>
    <property type="project" value="TreeGrafter"/>
</dbReference>
<dbReference type="SMART" id="SM00382">
    <property type="entry name" value="AAA"/>
    <property type="match status" value="1"/>
</dbReference>
<keyword evidence="7" id="KW-0175">Coiled coil</keyword>
<evidence type="ECO:0000256" key="2">
    <source>
        <dbReference type="ARBA" id="ARBA00022692"/>
    </source>
</evidence>
<dbReference type="InterPro" id="IPR036640">
    <property type="entry name" value="ABC1_TM_sf"/>
</dbReference>
<evidence type="ECO:0000256" key="1">
    <source>
        <dbReference type="ARBA" id="ARBA00004651"/>
    </source>
</evidence>
<evidence type="ECO:0000256" key="4">
    <source>
        <dbReference type="ARBA" id="ARBA00022840"/>
    </source>
</evidence>
<gene>
    <name evidence="11" type="ORF">FIV42_18350</name>
</gene>
<dbReference type="InterPro" id="IPR039421">
    <property type="entry name" value="Type_1_exporter"/>
</dbReference>
<dbReference type="InterPro" id="IPR003439">
    <property type="entry name" value="ABC_transporter-like_ATP-bd"/>
</dbReference>
<feature type="domain" description="ABC transmembrane type-1" evidence="10">
    <location>
        <begin position="23"/>
        <end position="305"/>
    </location>
</feature>
<evidence type="ECO:0000256" key="3">
    <source>
        <dbReference type="ARBA" id="ARBA00022741"/>
    </source>
</evidence>
<dbReference type="InterPro" id="IPR003593">
    <property type="entry name" value="AAA+_ATPase"/>
</dbReference>
<keyword evidence="3" id="KW-0547">Nucleotide-binding</keyword>
<keyword evidence="5 8" id="KW-1133">Transmembrane helix</keyword>
<dbReference type="GO" id="GO:0005886">
    <property type="term" value="C:plasma membrane"/>
    <property type="evidence" value="ECO:0007669"/>
    <property type="project" value="UniProtKB-SubCell"/>
</dbReference>
<feature type="transmembrane region" description="Helical" evidence="8">
    <location>
        <begin position="246"/>
        <end position="263"/>
    </location>
</feature>
<dbReference type="PROSITE" id="PS50929">
    <property type="entry name" value="ABC_TM1F"/>
    <property type="match status" value="1"/>
</dbReference>
<feature type="transmembrane region" description="Helical" evidence="8">
    <location>
        <begin position="58"/>
        <end position="76"/>
    </location>
</feature>
<dbReference type="GO" id="GO:0016887">
    <property type="term" value="F:ATP hydrolysis activity"/>
    <property type="evidence" value="ECO:0007669"/>
    <property type="project" value="InterPro"/>
</dbReference>
<dbReference type="SUPFAM" id="SSF52540">
    <property type="entry name" value="P-loop containing nucleoside triphosphate hydrolases"/>
    <property type="match status" value="1"/>
</dbReference>
<dbReference type="OrthoDB" id="9760168at2"/>
<protein>
    <submittedName>
        <fullName evidence="11">ABC transporter ATP-binding protein</fullName>
    </submittedName>
</protein>
<dbReference type="Proteomes" id="UP000315995">
    <property type="component" value="Chromosome"/>
</dbReference>
<dbReference type="GO" id="GO:0005524">
    <property type="term" value="F:ATP binding"/>
    <property type="evidence" value="ECO:0007669"/>
    <property type="project" value="UniProtKB-KW"/>
</dbReference>
<feature type="domain" description="ABC transporter" evidence="9">
    <location>
        <begin position="339"/>
        <end position="578"/>
    </location>
</feature>
<dbReference type="PANTHER" id="PTHR43394:SF1">
    <property type="entry name" value="ATP-BINDING CASSETTE SUB-FAMILY B MEMBER 10, MITOCHONDRIAL"/>
    <property type="match status" value="1"/>
</dbReference>
<feature type="transmembrane region" description="Helical" evidence="8">
    <location>
        <begin position="164"/>
        <end position="180"/>
    </location>
</feature>
<evidence type="ECO:0000256" key="5">
    <source>
        <dbReference type="ARBA" id="ARBA00022989"/>
    </source>
</evidence>
<keyword evidence="4 11" id="KW-0067">ATP-binding</keyword>
<reference evidence="11 12" key="1">
    <citation type="submission" date="2019-06" db="EMBL/GenBank/DDBJ databases">
        <title>Persicimonas caeni gen. nov., sp. nov., a predatory bacterium isolated from solar saltern.</title>
        <authorList>
            <person name="Wang S."/>
        </authorList>
    </citation>
    <scope>NUCLEOTIDE SEQUENCE [LARGE SCALE GENOMIC DNA]</scope>
    <source>
        <strain evidence="11 12">YN101</strain>
    </source>
</reference>
<evidence type="ECO:0000259" key="10">
    <source>
        <dbReference type="PROSITE" id="PS50929"/>
    </source>
</evidence>
<dbReference type="PROSITE" id="PS00211">
    <property type="entry name" value="ABC_TRANSPORTER_1"/>
    <property type="match status" value="1"/>
</dbReference>
<organism evidence="11 12">
    <name type="scientific">Persicimonas caeni</name>
    <dbReference type="NCBI Taxonomy" id="2292766"/>
    <lineage>
        <taxon>Bacteria</taxon>
        <taxon>Deltaproteobacteria</taxon>
        <taxon>Bradymonadales</taxon>
        <taxon>Bradymonadaceae</taxon>
        <taxon>Persicimonas</taxon>
    </lineage>
</organism>